<dbReference type="Proteomes" id="UP000627166">
    <property type="component" value="Unassembled WGS sequence"/>
</dbReference>
<dbReference type="PANTHER" id="PTHR11113">
    <property type="entry name" value="N-ACETYLGLUCOSAMINE-6-PHOSPHATE DEACETYLASE"/>
    <property type="match status" value="1"/>
</dbReference>
<evidence type="ECO:0000256" key="2">
    <source>
        <dbReference type="ARBA" id="ARBA00022723"/>
    </source>
</evidence>
<dbReference type="InterPro" id="IPR006680">
    <property type="entry name" value="Amidohydro-rel"/>
</dbReference>
<reference evidence="7 8" key="1">
    <citation type="submission" date="2020-08" db="EMBL/GenBank/DDBJ databases">
        <title>A Genomic Blueprint of the Chicken Gut Microbiome.</title>
        <authorList>
            <person name="Gilroy R."/>
            <person name="Ravi A."/>
            <person name="Getino M."/>
            <person name="Pursley I."/>
            <person name="Horton D.L."/>
            <person name="Alikhan N.-F."/>
            <person name="Baker D."/>
            <person name="Gharbi K."/>
            <person name="Hall N."/>
            <person name="Watson M."/>
            <person name="Adriaenssens E.M."/>
            <person name="Foster-Nyarko E."/>
            <person name="Jarju S."/>
            <person name="Secka A."/>
            <person name="Antonio M."/>
            <person name="Oren A."/>
            <person name="Chaudhuri R."/>
            <person name="La Ragione R.M."/>
            <person name="Hildebrand F."/>
            <person name="Pallen M.J."/>
        </authorList>
    </citation>
    <scope>NUCLEOTIDE SEQUENCE [LARGE SCALE GENOMIC DNA]</scope>
    <source>
        <strain evidence="7 8">N37</strain>
    </source>
</reference>
<evidence type="ECO:0000259" key="6">
    <source>
        <dbReference type="Pfam" id="PF01979"/>
    </source>
</evidence>
<keyword evidence="2" id="KW-0479">Metal-binding</keyword>
<accession>A0ABR8YPZ5</accession>
<evidence type="ECO:0000256" key="3">
    <source>
        <dbReference type="ARBA" id="ARBA00022801"/>
    </source>
</evidence>
<dbReference type="GO" id="GO:0008448">
    <property type="term" value="F:N-acetylglucosamine-6-phosphate deacetylase activity"/>
    <property type="evidence" value="ECO:0007669"/>
    <property type="project" value="UniProtKB-EC"/>
</dbReference>
<gene>
    <name evidence="7" type="primary">nagA</name>
    <name evidence="7" type="ORF">H9637_03345</name>
</gene>
<keyword evidence="3 5" id="KW-0378">Hydrolase</keyword>
<evidence type="ECO:0000313" key="7">
    <source>
        <dbReference type="EMBL" id="MBD8046088.1"/>
    </source>
</evidence>
<name>A0ABR8YPZ5_9CLOT</name>
<dbReference type="InterPro" id="IPR011059">
    <property type="entry name" value="Metal-dep_hydrolase_composite"/>
</dbReference>
<comment type="similarity">
    <text evidence="1 5">Belongs to the metallo-dependent hydrolases superfamily. NagA family.</text>
</comment>
<dbReference type="InterPro" id="IPR032466">
    <property type="entry name" value="Metal_Hydrolase"/>
</dbReference>
<dbReference type="PANTHER" id="PTHR11113:SF14">
    <property type="entry name" value="N-ACETYLGLUCOSAMINE-6-PHOSPHATE DEACETYLASE"/>
    <property type="match status" value="1"/>
</dbReference>
<evidence type="ECO:0000256" key="1">
    <source>
        <dbReference type="ARBA" id="ARBA00010716"/>
    </source>
</evidence>
<dbReference type="CDD" id="cd00854">
    <property type="entry name" value="NagA"/>
    <property type="match status" value="1"/>
</dbReference>
<dbReference type="Pfam" id="PF01979">
    <property type="entry name" value="Amidohydro_1"/>
    <property type="match status" value="1"/>
</dbReference>
<dbReference type="InterPro" id="IPR003764">
    <property type="entry name" value="GlcNAc_6-P_deAcase"/>
</dbReference>
<protein>
    <submittedName>
        <fullName evidence="7">N-acetylglucosamine-6-phosphate deacetylase</fullName>
        <ecNumber evidence="7">3.5.1.25</ecNumber>
    </submittedName>
</protein>
<dbReference type="RefSeq" id="WP_191739066.1">
    <property type="nucleotide sequence ID" value="NZ_JACSQB010000029.1"/>
</dbReference>
<keyword evidence="8" id="KW-1185">Reference proteome</keyword>
<comment type="caution">
    <text evidence="7">The sequence shown here is derived from an EMBL/GenBank/DDBJ whole genome shotgun (WGS) entry which is preliminary data.</text>
</comment>
<dbReference type="NCBIfam" id="TIGR00221">
    <property type="entry name" value="nagA"/>
    <property type="match status" value="1"/>
</dbReference>
<organism evidence="7 8">
    <name type="scientific">Clostridium faecium</name>
    <dbReference type="NCBI Taxonomy" id="2762223"/>
    <lineage>
        <taxon>Bacteria</taxon>
        <taxon>Bacillati</taxon>
        <taxon>Bacillota</taxon>
        <taxon>Clostridia</taxon>
        <taxon>Eubacteriales</taxon>
        <taxon>Clostridiaceae</taxon>
        <taxon>Clostridium</taxon>
    </lineage>
</organism>
<dbReference type="Gene3D" id="2.30.40.10">
    <property type="entry name" value="Urease, subunit C, domain 1"/>
    <property type="match status" value="1"/>
</dbReference>
<keyword evidence="4 5" id="KW-0119">Carbohydrate metabolism</keyword>
<dbReference type="EC" id="3.5.1.25" evidence="7"/>
<dbReference type="SUPFAM" id="SSF51338">
    <property type="entry name" value="Composite domain of metallo-dependent hydrolases"/>
    <property type="match status" value="1"/>
</dbReference>
<dbReference type="PIRSF" id="PIRSF038994">
    <property type="entry name" value="NagA"/>
    <property type="match status" value="1"/>
</dbReference>
<evidence type="ECO:0000313" key="8">
    <source>
        <dbReference type="Proteomes" id="UP000627166"/>
    </source>
</evidence>
<feature type="domain" description="Amidohydrolase-related" evidence="6">
    <location>
        <begin position="51"/>
        <end position="376"/>
    </location>
</feature>
<evidence type="ECO:0000256" key="4">
    <source>
        <dbReference type="ARBA" id="ARBA00023277"/>
    </source>
</evidence>
<dbReference type="SUPFAM" id="SSF51556">
    <property type="entry name" value="Metallo-dependent hydrolases"/>
    <property type="match status" value="1"/>
</dbReference>
<sequence>MAVKCIKNGNIILKDKVIQGKAIIYDKKTVDIVEDKYVSKDIETIDIEGNYISPGFIDIHVHGSKGFDVMDGNIKAIENISKSLCAHGVTGFLPTTMTMSIEDIHKALKAIKDFMHMKFDGSKVLGVHLEGPFISPIYKGAQNEKYILSPTIEIIKPYIDIIKIITIAPEMDENHIFIKSMNKNKNMLLSIGHTNSTYEQAMSAIEDGIKSATHCFNAMTPLHHRNPGVVGAILNSDIYCEFIADTIHVHPALYTILEKIKGEDRIILISDAMRAACMKSGNYDLGGQRVFVSNERATLEDGTLAGSLLTLDKAVKNMKVHSRLDIEKIIKMVTINPASAIGIDDMSGTIEIGKHADFTVFNENIDILYTIVEGNLCFRKEF</sequence>
<dbReference type="EMBL" id="JACSQB010000029">
    <property type="protein sequence ID" value="MBD8046088.1"/>
    <property type="molecule type" value="Genomic_DNA"/>
</dbReference>
<proteinExistence type="inferred from homology"/>
<evidence type="ECO:0000256" key="5">
    <source>
        <dbReference type="PIRNR" id="PIRNR038994"/>
    </source>
</evidence>
<dbReference type="Gene3D" id="3.20.20.140">
    <property type="entry name" value="Metal-dependent hydrolases"/>
    <property type="match status" value="1"/>
</dbReference>